<evidence type="ECO:0000256" key="1">
    <source>
        <dbReference type="SAM" id="MobiDB-lite"/>
    </source>
</evidence>
<evidence type="ECO:0000313" key="3">
    <source>
        <dbReference type="Proteomes" id="UP000815325"/>
    </source>
</evidence>
<name>A0ABQ7GJ22_DUNSA</name>
<sequence length="135" mass="14788">MEEYGQNRPTKAKPSGLLNLLVTSVQRGGDANDDTSRTGIGARSRPDEARRVVAHVFRIVAGAAPREALEAGSTKGVNGQPPQPSLRTRMVEWMRETYFHLKSMVLAQDVFWDNVQVAYCLASVVRASVAYCLAP</sequence>
<proteinExistence type="predicted"/>
<dbReference type="Proteomes" id="UP000815325">
    <property type="component" value="Unassembled WGS sequence"/>
</dbReference>
<reference evidence="2" key="1">
    <citation type="submission" date="2017-08" db="EMBL/GenBank/DDBJ databases">
        <authorList>
            <person name="Polle J.E."/>
            <person name="Barry K."/>
            <person name="Cushman J."/>
            <person name="Schmutz J."/>
            <person name="Tran D."/>
            <person name="Hathwaick L.T."/>
            <person name="Yim W.C."/>
            <person name="Jenkins J."/>
            <person name="Mckie-Krisberg Z.M."/>
            <person name="Prochnik S."/>
            <person name="Lindquist E."/>
            <person name="Dockter R.B."/>
            <person name="Adam C."/>
            <person name="Molina H."/>
            <person name="Bunkerborg J."/>
            <person name="Jin E."/>
            <person name="Buchheim M."/>
            <person name="Magnuson J."/>
        </authorList>
    </citation>
    <scope>NUCLEOTIDE SEQUENCE</scope>
    <source>
        <strain evidence="2">CCAP 19/18</strain>
    </source>
</reference>
<feature type="region of interest" description="Disordered" evidence="1">
    <location>
        <begin position="23"/>
        <end position="46"/>
    </location>
</feature>
<comment type="caution">
    <text evidence="2">The sequence shown here is derived from an EMBL/GenBank/DDBJ whole genome shotgun (WGS) entry which is preliminary data.</text>
</comment>
<organism evidence="2 3">
    <name type="scientific">Dunaliella salina</name>
    <name type="common">Green alga</name>
    <name type="synonym">Protococcus salinus</name>
    <dbReference type="NCBI Taxonomy" id="3046"/>
    <lineage>
        <taxon>Eukaryota</taxon>
        <taxon>Viridiplantae</taxon>
        <taxon>Chlorophyta</taxon>
        <taxon>core chlorophytes</taxon>
        <taxon>Chlorophyceae</taxon>
        <taxon>CS clade</taxon>
        <taxon>Chlamydomonadales</taxon>
        <taxon>Dunaliellaceae</taxon>
        <taxon>Dunaliella</taxon>
    </lineage>
</organism>
<keyword evidence="3" id="KW-1185">Reference proteome</keyword>
<evidence type="ECO:0000313" key="2">
    <source>
        <dbReference type="EMBL" id="KAF5834593.1"/>
    </source>
</evidence>
<dbReference type="EMBL" id="MU069747">
    <property type="protein sequence ID" value="KAF5834593.1"/>
    <property type="molecule type" value="Genomic_DNA"/>
</dbReference>
<protein>
    <submittedName>
        <fullName evidence="2">Uncharacterized protein</fullName>
    </submittedName>
</protein>
<accession>A0ABQ7GJ22</accession>
<gene>
    <name evidence="2" type="ORF">DUNSADRAFT_8676</name>
</gene>